<evidence type="ECO:0000313" key="3">
    <source>
        <dbReference type="Proteomes" id="UP001175271"/>
    </source>
</evidence>
<name>A0AA39HB58_9BILA</name>
<feature type="compositionally biased region" description="Basic and acidic residues" evidence="1">
    <location>
        <begin position="274"/>
        <end position="299"/>
    </location>
</feature>
<dbReference type="EMBL" id="JAUCMV010000004">
    <property type="protein sequence ID" value="KAK0402104.1"/>
    <property type="molecule type" value="Genomic_DNA"/>
</dbReference>
<evidence type="ECO:0000256" key="1">
    <source>
        <dbReference type="SAM" id="MobiDB-lite"/>
    </source>
</evidence>
<reference evidence="2" key="1">
    <citation type="submission" date="2023-06" db="EMBL/GenBank/DDBJ databases">
        <title>Genomic analysis of the entomopathogenic nematode Steinernema hermaphroditum.</title>
        <authorList>
            <person name="Schwarz E.M."/>
            <person name="Heppert J.K."/>
            <person name="Baniya A."/>
            <person name="Schwartz H.T."/>
            <person name="Tan C.-H."/>
            <person name="Antoshechkin I."/>
            <person name="Sternberg P.W."/>
            <person name="Goodrich-Blair H."/>
            <person name="Dillman A.R."/>
        </authorList>
    </citation>
    <scope>NUCLEOTIDE SEQUENCE</scope>
    <source>
        <strain evidence="2">PS9179</strain>
        <tissue evidence="2">Whole animal</tissue>
    </source>
</reference>
<evidence type="ECO:0008006" key="4">
    <source>
        <dbReference type="Google" id="ProtNLM"/>
    </source>
</evidence>
<feature type="compositionally biased region" description="Basic and acidic residues" evidence="1">
    <location>
        <begin position="318"/>
        <end position="333"/>
    </location>
</feature>
<keyword evidence="3" id="KW-1185">Reference proteome</keyword>
<feature type="region of interest" description="Disordered" evidence="1">
    <location>
        <begin position="259"/>
        <end position="358"/>
    </location>
</feature>
<dbReference type="AlphaFoldDB" id="A0AA39HB58"/>
<feature type="region of interest" description="Disordered" evidence="1">
    <location>
        <begin position="403"/>
        <end position="533"/>
    </location>
</feature>
<feature type="compositionally biased region" description="Basic and acidic residues" evidence="1">
    <location>
        <begin position="430"/>
        <end position="456"/>
    </location>
</feature>
<sequence length="533" mass="59341">MGSRLPYSSEENTNMWKYIIRQLRLGNDSASKPMGFTIWQEYVKDNPRCGRSTASLQSHYRRQMHDQVRFANLPLDDILYLFRRTGRKMLESEKTHIEMQFKCRLRKEGNKWIADRLPSDPNLDISDTDNDETFVRQRSPPADQTGWLEVPLGIEHGSPGGRHRSRGQQPESERTPRQRQPLRVTQEEIRIRIRRGDDRIGSRAITVVTSEVTDSPIIIEDSSVVPIAGKCGCEESSAGIKAPTSSVVVNETSVEVEVNEQNSTVITEGAVEISDGKSSSHEHNSGEKKSSHEKSSEVRGKRHEKSHEKHGKSHEKHGKSGEKKVHKEGKSTETDQSFENEYNKFVSRHHSREHVGYKSCETVDGQNVGSVHVSSEQHNEVANDTSAEAQEVIVEGATVIVEGSTPSPVVPSKPTSHEHKNGKSASSEEIEGHQIDHRNETSSEEIKESTVSKKSSEVIVDDATIVFEDAVSTSSPVAGGEAKSGEHKKDSREQGKKSGEHHNKSSEKKGHSGEQKDSKKSGKSAEKKNSKEQ</sequence>
<gene>
    <name evidence="2" type="ORF">QR680_016147</name>
</gene>
<feature type="compositionally biased region" description="Basic residues" evidence="1">
    <location>
        <begin position="300"/>
        <end position="317"/>
    </location>
</feature>
<dbReference type="Gene3D" id="1.10.10.60">
    <property type="entry name" value="Homeodomain-like"/>
    <property type="match status" value="1"/>
</dbReference>
<comment type="caution">
    <text evidence="2">The sequence shown here is derived from an EMBL/GenBank/DDBJ whole genome shotgun (WGS) entry which is preliminary data.</text>
</comment>
<accession>A0AA39HB58</accession>
<feature type="compositionally biased region" description="Basic and acidic residues" evidence="1">
    <location>
        <begin position="483"/>
        <end position="533"/>
    </location>
</feature>
<protein>
    <recommendedName>
        <fullName evidence="4">SPK domain-containing protein</fullName>
    </recommendedName>
</protein>
<feature type="compositionally biased region" description="Low complexity" evidence="1">
    <location>
        <begin position="404"/>
        <end position="414"/>
    </location>
</feature>
<evidence type="ECO:0000313" key="2">
    <source>
        <dbReference type="EMBL" id="KAK0402104.1"/>
    </source>
</evidence>
<dbReference type="Proteomes" id="UP001175271">
    <property type="component" value="Unassembled WGS sequence"/>
</dbReference>
<feature type="region of interest" description="Disordered" evidence="1">
    <location>
        <begin position="116"/>
        <end position="183"/>
    </location>
</feature>
<organism evidence="2 3">
    <name type="scientific">Steinernema hermaphroditum</name>
    <dbReference type="NCBI Taxonomy" id="289476"/>
    <lineage>
        <taxon>Eukaryota</taxon>
        <taxon>Metazoa</taxon>
        <taxon>Ecdysozoa</taxon>
        <taxon>Nematoda</taxon>
        <taxon>Chromadorea</taxon>
        <taxon>Rhabditida</taxon>
        <taxon>Tylenchina</taxon>
        <taxon>Panagrolaimomorpha</taxon>
        <taxon>Strongyloidoidea</taxon>
        <taxon>Steinernematidae</taxon>
        <taxon>Steinernema</taxon>
    </lineage>
</organism>
<proteinExistence type="predicted"/>